<feature type="compositionally biased region" description="Polar residues" evidence="1">
    <location>
        <begin position="266"/>
        <end position="278"/>
    </location>
</feature>
<evidence type="ECO:0000313" key="3">
    <source>
        <dbReference type="EMBL" id="KAJ4459481.1"/>
    </source>
</evidence>
<dbReference type="EMBL" id="JAPMOS010000019">
    <property type="protein sequence ID" value="KAJ4459481.1"/>
    <property type="molecule type" value="Genomic_DNA"/>
</dbReference>
<comment type="caution">
    <text evidence="3">The sequence shown here is derived from an EMBL/GenBank/DDBJ whole genome shotgun (WGS) entry which is preliminary data.</text>
</comment>
<feature type="compositionally biased region" description="Low complexity" evidence="1">
    <location>
        <begin position="279"/>
        <end position="292"/>
    </location>
</feature>
<evidence type="ECO:0000256" key="1">
    <source>
        <dbReference type="SAM" id="MobiDB-lite"/>
    </source>
</evidence>
<accession>A0ABQ8UN99</accession>
<feature type="transmembrane region" description="Helical" evidence="2">
    <location>
        <begin position="233"/>
        <end position="253"/>
    </location>
</feature>
<evidence type="ECO:0000313" key="4">
    <source>
        <dbReference type="Proteomes" id="UP001141327"/>
    </source>
</evidence>
<name>A0ABQ8UN99_9EUKA</name>
<reference evidence="3" key="1">
    <citation type="journal article" date="2022" name="bioRxiv">
        <title>Genomics of Preaxostyla Flagellates Illuminates Evolutionary Transitions and the Path Towards Mitochondrial Loss.</title>
        <authorList>
            <person name="Novak L.V.F."/>
            <person name="Treitli S.C."/>
            <person name="Pyrih J."/>
            <person name="Halakuc P."/>
            <person name="Pipaliya S.V."/>
            <person name="Vacek V."/>
            <person name="Brzon O."/>
            <person name="Soukal P."/>
            <person name="Eme L."/>
            <person name="Dacks J.B."/>
            <person name="Karnkowska A."/>
            <person name="Elias M."/>
            <person name="Hampl V."/>
        </authorList>
    </citation>
    <scope>NUCLEOTIDE SEQUENCE</scope>
    <source>
        <strain evidence="3">RCP-MX</strain>
    </source>
</reference>
<dbReference type="Proteomes" id="UP001141327">
    <property type="component" value="Unassembled WGS sequence"/>
</dbReference>
<keyword evidence="4" id="KW-1185">Reference proteome</keyword>
<feature type="transmembrane region" description="Helical" evidence="2">
    <location>
        <begin position="137"/>
        <end position="159"/>
    </location>
</feature>
<evidence type="ECO:0000256" key="2">
    <source>
        <dbReference type="SAM" id="Phobius"/>
    </source>
</evidence>
<proteinExistence type="predicted"/>
<keyword evidence="2" id="KW-0472">Membrane</keyword>
<protein>
    <recommendedName>
        <fullName evidence="5">Transmembrane protein</fullName>
    </recommendedName>
</protein>
<evidence type="ECO:0008006" key="5">
    <source>
        <dbReference type="Google" id="ProtNLM"/>
    </source>
</evidence>
<feature type="region of interest" description="Disordered" evidence="1">
    <location>
        <begin position="262"/>
        <end position="350"/>
    </location>
</feature>
<keyword evidence="2" id="KW-0812">Transmembrane</keyword>
<gene>
    <name evidence="3" type="ORF">PAPYR_4530</name>
</gene>
<feature type="transmembrane region" description="Helical" evidence="2">
    <location>
        <begin position="21"/>
        <end position="38"/>
    </location>
</feature>
<organism evidence="3 4">
    <name type="scientific">Paratrimastix pyriformis</name>
    <dbReference type="NCBI Taxonomy" id="342808"/>
    <lineage>
        <taxon>Eukaryota</taxon>
        <taxon>Metamonada</taxon>
        <taxon>Preaxostyla</taxon>
        <taxon>Paratrimastigidae</taxon>
        <taxon>Paratrimastix</taxon>
    </lineage>
</organism>
<keyword evidence="2" id="KW-1133">Transmembrane helix</keyword>
<sequence>MLDDGHLVLNISAQSFYIGKSLVFLTSSALLSMVIWWINGALGPDTPPSVTPITGSHVALTTPSSDDLVSLSLVGQKGPAITTPSDDDYQVFFNRVFDSIREQIPPVTLSLQAAISQLLTAVFAESDALYCSPDERFWQGITLVILFVVSNLSELFLIYSPHSLHRKMLLVFSRRIPAKWHCGRHVCVAWGSLAFWVFKQILLAEWLLGFSYKPLSCLVEVPHEPTAITAFRVGHQVVFCGLAMHLGMVLVAINTAAMGHEGGSNPDLQPQSLKRNTQASPRSPGSRSAAAPVVTSSETGETPTMALRSPASPQIGGTGSPQQYLKARSPQAGPTCPPMMRTPPETRGPK</sequence>